<dbReference type="SMART" id="SM01116">
    <property type="entry name" value="Cyanate_lyase"/>
    <property type="match status" value="1"/>
</dbReference>
<dbReference type="NCBIfam" id="TIGR00673">
    <property type="entry name" value="cynS"/>
    <property type="match status" value="1"/>
</dbReference>
<comment type="caution">
    <text evidence="4">The sequence shown here is derived from an EMBL/GenBank/DDBJ whole genome shotgun (WGS) entry which is preliminary data.</text>
</comment>
<dbReference type="SUPFAM" id="SSF55234">
    <property type="entry name" value="Cyanase C-terminal domain"/>
    <property type="match status" value="1"/>
</dbReference>
<dbReference type="Proteomes" id="UP001470230">
    <property type="component" value="Unassembled WGS sequence"/>
</dbReference>
<comment type="function">
    <text evidence="1">Catalyzes the reaction of cyanate with bicarbonate to produce ammonia and carbon dioxide.</text>
</comment>
<evidence type="ECO:0000259" key="3">
    <source>
        <dbReference type="PROSITE" id="PS50943"/>
    </source>
</evidence>
<dbReference type="EMBL" id="JAPFFF010000009">
    <property type="protein sequence ID" value="KAK8882570.1"/>
    <property type="molecule type" value="Genomic_DNA"/>
</dbReference>
<dbReference type="InterPro" id="IPR036581">
    <property type="entry name" value="Cyanate_lyase_C_sf"/>
</dbReference>
<keyword evidence="2" id="KW-0456">Lyase</keyword>
<proteinExistence type="predicted"/>
<dbReference type="InterPro" id="IPR001387">
    <property type="entry name" value="Cro/C1-type_HTH"/>
</dbReference>
<dbReference type="Pfam" id="PF21291">
    <property type="entry name" value="CYNS_N"/>
    <property type="match status" value="1"/>
</dbReference>
<evidence type="ECO:0000313" key="5">
    <source>
        <dbReference type="Proteomes" id="UP001470230"/>
    </source>
</evidence>
<dbReference type="SUPFAM" id="SSF47413">
    <property type="entry name" value="lambda repressor-like DNA-binding domains"/>
    <property type="match status" value="1"/>
</dbReference>
<accession>A0ABR2JUM1</accession>
<dbReference type="PANTHER" id="PTHR34186:SF2">
    <property type="entry name" value="CYANATE HYDRATASE"/>
    <property type="match status" value="1"/>
</dbReference>
<dbReference type="InterPro" id="IPR048564">
    <property type="entry name" value="CYNS_N"/>
</dbReference>
<protein>
    <recommendedName>
        <fullName evidence="3">HTH cro/C1-type domain-containing protein</fullName>
    </recommendedName>
</protein>
<dbReference type="Gene3D" id="1.10.260.40">
    <property type="entry name" value="lambda repressor-like DNA-binding domains"/>
    <property type="match status" value="1"/>
</dbReference>
<evidence type="ECO:0000256" key="1">
    <source>
        <dbReference type="ARBA" id="ARBA00003561"/>
    </source>
</evidence>
<organism evidence="4 5">
    <name type="scientific">Tritrichomonas musculus</name>
    <dbReference type="NCBI Taxonomy" id="1915356"/>
    <lineage>
        <taxon>Eukaryota</taxon>
        <taxon>Metamonada</taxon>
        <taxon>Parabasalia</taxon>
        <taxon>Tritrichomonadida</taxon>
        <taxon>Tritrichomonadidae</taxon>
        <taxon>Tritrichomonas</taxon>
    </lineage>
</organism>
<name>A0ABR2JUM1_9EUKA</name>
<dbReference type="PRINTS" id="PR01693">
    <property type="entry name" value="CYANASE"/>
</dbReference>
<evidence type="ECO:0000256" key="2">
    <source>
        <dbReference type="ARBA" id="ARBA00023239"/>
    </source>
</evidence>
<dbReference type="PANTHER" id="PTHR34186">
    <property type="entry name" value="CYANATE HYDRATASE"/>
    <property type="match status" value="1"/>
</dbReference>
<evidence type="ECO:0000313" key="4">
    <source>
        <dbReference type="EMBL" id="KAK8882570.1"/>
    </source>
</evidence>
<sequence>MAMNNKDYLERVLYKDELQELQNAKKKKGISFADLASKIGVNKVWLASVFEGQQYVPEEYCQKLAKELDISEEKTSFLTNHPYKGHTDPILYRLHEVIDTYGPAIKEIIHEQGGNAIMSAIDFGLDCDVVTDEHGNKRVIIKLDGKLLPYAKRGQYPW</sequence>
<keyword evidence="5" id="KW-1185">Reference proteome</keyword>
<dbReference type="InterPro" id="IPR010982">
    <property type="entry name" value="Lambda_DNA-bd_dom_sf"/>
</dbReference>
<dbReference type="Pfam" id="PF02560">
    <property type="entry name" value="Cyanate_lyase"/>
    <property type="match status" value="1"/>
</dbReference>
<dbReference type="InterPro" id="IPR008076">
    <property type="entry name" value="Cyanase"/>
</dbReference>
<gene>
    <name evidence="4" type="ORF">M9Y10_045212</name>
</gene>
<feature type="domain" description="HTH cro/C1-type" evidence="3">
    <location>
        <begin position="21"/>
        <end position="75"/>
    </location>
</feature>
<dbReference type="InterPro" id="IPR003712">
    <property type="entry name" value="Cyanate_lyase_C"/>
</dbReference>
<reference evidence="4 5" key="1">
    <citation type="submission" date="2024-04" db="EMBL/GenBank/DDBJ databases">
        <title>Tritrichomonas musculus Genome.</title>
        <authorList>
            <person name="Alves-Ferreira E."/>
            <person name="Grigg M."/>
            <person name="Lorenzi H."/>
            <person name="Galac M."/>
        </authorList>
    </citation>
    <scope>NUCLEOTIDE SEQUENCE [LARGE SCALE GENOMIC DNA]</scope>
    <source>
        <strain evidence="4 5">EAF2021</strain>
    </source>
</reference>
<dbReference type="CDD" id="cd00093">
    <property type="entry name" value="HTH_XRE"/>
    <property type="match status" value="1"/>
</dbReference>
<dbReference type="SMART" id="SM00530">
    <property type="entry name" value="HTH_XRE"/>
    <property type="match status" value="1"/>
</dbReference>
<dbReference type="Gene3D" id="3.30.1160.10">
    <property type="entry name" value="Cyanate lyase, C-terminal domain"/>
    <property type="match status" value="1"/>
</dbReference>
<dbReference type="PROSITE" id="PS50943">
    <property type="entry name" value="HTH_CROC1"/>
    <property type="match status" value="1"/>
</dbReference>